<evidence type="ECO:0000313" key="1">
    <source>
        <dbReference type="EMBL" id="MFD1104698.1"/>
    </source>
</evidence>
<accession>A0ABW3P0L0</accession>
<dbReference type="EMBL" id="JBHTLS010000109">
    <property type="protein sequence ID" value="MFD1104698.1"/>
    <property type="molecule type" value="Genomic_DNA"/>
</dbReference>
<keyword evidence="2" id="KW-1185">Reference proteome</keyword>
<reference evidence="2" key="1">
    <citation type="journal article" date="2019" name="Int. J. Syst. Evol. Microbiol.">
        <title>The Global Catalogue of Microorganisms (GCM) 10K type strain sequencing project: providing services to taxonomists for standard genome sequencing and annotation.</title>
        <authorList>
            <consortium name="The Broad Institute Genomics Platform"/>
            <consortium name="The Broad Institute Genome Sequencing Center for Infectious Disease"/>
            <person name="Wu L."/>
            <person name="Ma J."/>
        </authorList>
    </citation>
    <scope>NUCLEOTIDE SEQUENCE [LARGE SCALE GENOMIC DNA]</scope>
    <source>
        <strain evidence="2">CCUG 54329</strain>
    </source>
</reference>
<name>A0ABW3P0L0_9SPHN</name>
<sequence>MGITGADSPDCTLDISEHLLRLITESLRLRSNETRSYQTLECLLEARNGSLARIRNRNMTTLKEHLVAIPTQGDIRIELHISQTSADCLEEVRDLLSKEMDTDLTVGDALSVLLFDYMSELIAARVLERLDLERLIPARIAIQPSSPSH</sequence>
<evidence type="ECO:0000313" key="2">
    <source>
        <dbReference type="Proteomes" id="UP001597203"/>
    </source>
</evidence>
<gene>
    <name evidence="1" type="ORF">ACFQ24_07400</name>
</gene>
<comment type="caution">
    <text evidence="1">The sequence shown here is derived from an EMBL/GenBank/DDBJ whole genome shotgun (WGS) entry which is preliminary data.</text>
</comment>
<dbReference type="Proteomes" id="UP001597203">
    <property type="component" value="Unassembled WGS sequence"/>
</dbReference>
<proteinExistence type="predicted"/>
<dbReference type="RefSeq" id="WP_380910176.1">
    <property type="nucleotide sequence ID" value="NZ_JBHTLS010000109.1"/>
</dbReference>
<protein>
    <submittedName>
        <fullName evidence="1">Uncharacterized protein</fullName>
    </submittedName>
</protein>
<organism evidence="1 2">
    <name type="scientific">Sphingobium olei</name>
    <dbReference type="NCBI Taxonomy" id="420955"/>
    <lineage>
        <taxon>Bacteria</taxon>
        <taxon>Pseudomonadati</taxon>
        <taxon>Pseudomonadota</taxon>
        <taxon>Alphaproteobacteria</taxon>
        <taxon>Sphingomonadales</taxon>
        <taxon>Sphingomonadaceae</taxon>
        <taxon>Sphingobium</taxon>
    </lineage>
</organism>